<dbReference type="RefSeq" id="WP_082885718.1">
    <property type="nucleotide sequence ID" value="NZ_LUUK01000225.1"/>
</dbReference>
<evidence type="ECO:0000313" key="2">
    <source>
        <dbReference type="EMBL" id="OAI11937.1"/>
    </source>
</evidence>
<organism evidence="2 3">
    <name type="scientific">Methylomonas koyamae</name>
    <dbReference type="NCBI Taxonomy" id="702114"/>
    <lineage>
        <taxon>Bacteria</taxon>
        <taxon>Pseudomonadati</taxon>
        <taxon>Pseudomonadota</taxon>
        <taxon>Gammaproteobacteria</taxon>
        <taxon>Methylococcales</taxon>
        <taxon>Methylococcaceae</taxon>
        <taxon>Methylomonas</taxon>
    </lineage>
</organism>
<dbReference type="OrthoDB" id="8546843at2"/>
<dbReference type="AlphaFoldDB" id="A0A177N1T8"/>
<evidence type="ECO:0000313" key="3">
    <source>
        <dbReference type="Proteomes" id="UP000077628"/>
    </source>
</evidence>
<feature type="chain" id="PRO_5008068691" description="DUF2780 domain-containing protein" evidence="1">
    <location>
        <begin position="20"/>
        <end position="172"/>
    </location>
</feature>
<name>A0A177N1T8_9GAMM</name>
<dbReference type="Proteomes" id="UP000077628">
    <property type="component" value="Unassembled WGS sequence"/>
</dbReference>
<accession>A0A177N1T8</accession>
<dbReference type="EMBL" id="LUUK01000225">
    <property type="protein sequence ID" value="OAI11937.1"/>
    <property type="molecule type" value="Genomic_DNA"/>
</dbReference>
<comment type="caution">
    <text evidence="2">The sequence shown here is derived from an EMBL/GenBank/DDBJ whole genome shotgun (WGS) entry which is preliminary data.</text>
</comment>
<keyword evidence="3" id="KW-1185">Reference proteome</keyword>
<evidence type="ECO:0000256" key="1">
    <source>
        <dbReference type="SAM" id="SignalP"/>
    </source>
</evidence>
<evidence type="ECO:0008006" key="4">
    <source>
        <dbReference type="Google" id="ProtNLM"/>
    </source>
</evidence>
<dbReference type="Pfam" id="PF11075">
    <property type="entry name" value="DUF2780"/>
    <property type="match status" value="1"/>
</dbReference>
<proteinExistence type="predicted"/>
<gene>
    <name evidence="2" type="ORF">A1355_14900</name>
</gene>
<feature type="signal peptide" evidence="1">
    <location>
        <begin position="1"/>
        <end position="19"/>
    </location>
</feature>
<reference evidence="3" key="1">
    <citation type="submission" date="2016-03" db="EMBL/GenBank/DDBJ databases">
        <authorList>
            <person name="Heylen K."/>
            <person name="De Vos P."/>
            <person name="Vekeman B."/>
        </authorList>
    </citation>
    <scope>NUCLEOTIDE SEQUENCE [LARGE SCALE GENOMIC DNA]</scope>
    <source>
        <strain evidence="3">R-45383</strain>
    </source>
</reference>
<protein>
    <recommendedName>
        <fullName evidence="4">DUF2780 domain-containing protein</fullName>
    </recommendedName>
</protein>
<dbReference type="STRING" id="702114.A1355_14900"/>
<dbReference type="PROSITE" id="PS51257">
    <property type="entry name" value="PROKAR_LIPOPROTEIN"/>
    <property type="match status" value="1"/>
</dbReference>
<dbReference type="InterPro" id="IPR021302">
    <property type="entry name" value="DUF2780_VcgC/VcgE"/>
</dbReference>
<sequence>MSKLNFSKRFFLAAAVAVAGCNAPQPYTGQTFAQTPALPSVPAAGNLGAEMDLVGLLVGQLGISPQQALGGVGSIFSLAQQRLNPGDFSLLSSNVPNMDRYLGAVSNQPKFGDDGGSSLLGTAGGLLGLAGSFQSLGMNSSMIGQFVPVVLQYVQNQGGASAMALLEQALFR</sequence>
<keyword evidence="1" id="KW-0732">Signal</keyword>